<accession>Q18102</accession>
<dbReference type="FunCoup" id="Q18102">
    <property type="interactions" value="1194"/>
</dbReference>
<dbReference type="EMBL" id="BX284603">
    <property type="protein sequence ID" value="CCD62772.2"/>
    <property type="molecule type" value="Genomic_DNA"/>
</dbReference>
<evidence type="ECO:0000256" key="3">
    <source>
        <dbReference type="SAM" id="SignalP"/>
    </source>
</evidence>
<dbReference type="HOGENOM" id="CLU_002600_0_0_1"/>
<dbReference type="UCSC" id="C18H2.1">
    <property type="organism name" value="c. elegans"/>
</dbReference>
<keyword evidence="2" id="KW-0472">Membrane</keyword>
<dbReference type="PANTHER" id="PTHR22956:SF17">
    <property type="entry name" value="ANKYRIN REPEAT-CONTAINING PROTEIN F37A4.4-RELATED"/>
    <property type="match status" value="1"/>
</dbReference>
<dbReference type="PROSITE" id="PS50088">
    <property type="entry name" value="ANK_REPEAT"/>
    <property type="match status" value="1"/>
</dbReference>
<dbReference type="SMR" id="Q18102"/>
<keyword evidence="2" id="KW-1133">Transmembrane helix</keyword>
<evidence type="ECO:0000259" key="4">
    <source>
        <dbReference type="SMART" id="SM00292"/>
    </source>
</evidence>
<keyword evidence="3" id="KW-0732">Signal</keyword>
<dbReference type="GeneID" id="176079"/>
<dbReference type="AlphaFoldDB" id="Q18102"/>
<dbReference type="SUPFAM" id="SSF48403">
    <property type="entry name" value="Ankyrin repeat"/>
    <property type="match status" value="1"/>
</dbReference>
<dbReference type="SUPFAM" id="SSF52113">
    <property type="entry name" value="BRCT domain"/>
    <property type="match status" value="1"/>
</dbReference>
<dbReference type="PIR" id="T15564">
    <property type="entry name" value="T15564"/>
</dbReference>
<gene>
    <name evidence="6 8" type="primary">lido-18</name>
    <name evidence="8" type="ORF">C18H2.1</name>
    <name evidence="6" type="ORF">CELE_C18H2.1</name>
</gene>
<feature type="signal peptide" evidence="3">
    <location>
        <begin position="1"/>
        <end position="17"/>
    </location>
</feature>
<keyword evidence="7" id="KW-1185">Reference proteome</keyword>
<dbReference type="SMART" id="SM00453">
    <property type="entry name" value="WSN"/>
    <property type="match status" value="1"/>
</dbReference>
<organism evidence="6 7">
    <name type="scientific">Caenorhabditis elegans</name>
    <dbReference type="NCBI Taxonomy" id="6239"/>
    <lineage>
        <taxon>Eukaryota</taxon>
        <taxon>Metazoa</taxon>
        <taxon>Ecdysozoa</taxon>
        <taxon>Nematoda</taxon>
        <taxon>Chromadorea</taxon>
        <taxon>Rhabditida</taxon>
        <taxon>Rhabditina</taxon>
        <taxon>Rhabditomorpha</taxon>
        <taxon>Rhabditoidea</taxon>
        <taxon>Rhabditidae</taxon>
        <taxon>Peloderinae</taxon>
        <taxon>Caenorhabditis</taxon>
    </lineage>
</organism>
<dbReference type="RefSeq" id="NP_001367413.1">
    <property type="nucleotide sequence ID" value="NM_001379800.2"/>
</dbReference>
<dbReference type="PaxDb" id="6239-C18H2.1"/>
<feature type="domain" description="Domain of unknown function WSN" evidence="5">
    <location>
        <begin position="39"/>
        <end position="107"/>
    </location>
</feature>
<keyword evidence="2" id="KW-0812">Transmembrane</keyword>
<name>Q18102_CAEEL</name>
<evidence type="ECO:0000259" key="5">
    <source>
        <dbReference type="SMART" id="SM00453"/>
    </source>
</evidence>
<dbReference type="SMART" id="SM00292">
    <property type="entry name" value="BRCT"/>
    <property type="match status" value="1"/>
</dbReference>
<feature type="chain" id="PRO_5025505053" evidence="3">
    <location>
        <begin position="18"/>
        <end position="1199"/>
    </location>
</feature>
<dbReference type="Gene3D" id="1.25.40.20">
    <property type="entry name" value="Ankyrin repeat-containing domain"/>
    <property type="match status" value="1"/>
</dbReference>
<reference evidence="6 7" key="1">
    <citation type="journal article" date="1998" name="Science">
        <title>Genome sequence of the nematode C. elegans: a platform for investigating biology.</title>
        <authorList>
            <consortium name="The C. elegans sequencing consortium"/>
            <person name="Sulson J.E."/>
            <person name="Waterston R."/>
        </authorList>
    </citation>
    <scope>NUCLEOTIDE SEQUENCE [LARGE SCALE GENOMIC DNA]</scope>
    <source>
        <strain evidence="6 7">Bristol N2</strain>
    </source>
</reference>
<dbReference type="eggNOG" id="KOG4177">
    <property type="taxonomic scope" value="Eukaryota"/>
</dbReference>
<evidence type="ECO:0000256" key="1">
    <source>
        <dbReference type="PROSITE-ProRule" id="PRU00023"/>
    </source>
</evidence>
<dbReference type="Bgee" id="WBGene00015988">
    <property type="expression patterns" value="Expressed in adult organism and 1 other cell type or tissue"/>
</dbReference>
<dbReference type="PANTHER" id="PTHR22956">
    <property type="entry name" value="ANKYRIN REPEAT-CONTAINING PROTEIN F37A4.4-RELATED-RELATED"/>
    <property type="match status" value="1"/>
</dbReference>
<evidence type="ECO:0000313" key="8">
    <source>
        <dbReference type="WormBase" id="C18H2.1"/>
    </source>
</evidence>
<dbReference type="OrthoDB" id="10254947at2759"/>
<evidence type="ECO:0000256" key="2">
    <source>
        <dbReference type="SAM" id="Phobius"/>
    </source>
</evidence>
<dbReference type="InParanoid" id="Q18102"/>
<feature type="repeat" description="ANK" evidence="1">
    <location>
        <begin position="892"/>
        <end position="924"/>
    </location>
</feature>
<keyword evidence="1" id="KW-0040">ANK repeat</keyword>
<dbReference type="SMART" id="SM00248">
    <property type="entry name" value="ANK"/>
    <property type="match status" value="2"/>
</dbReference>
<evidence type="ECO:0000313" key="7">
    <source>
        <dbReference type="Proteomes" id="UP000001940"/>
    </source>
</evidence>
<dbReference type="STRING" id="6239.C18H2.1.1"/>
<dbReference type="InterPro" id="IPR003125">
    <property type="entry name" value="WSN"/>
</dbReference>
<dbReference type="InterPro" id="IPR002110">
    <property type="entry name" value="Ankyrin_rpt"/>
</dbReference>
<dbReference type="Pfam" id="PF12796">
    <property type="entry name" value="Ank_2"/>
    <property type="match status" value="1"/>
</dbReference>
<dbReference type="InterPro" id="IPR036770">
    <property type="entry name" value="Ankyrin_rpt-contain_sf"/>
</dbReference>
<dbReference type="InterPro" id="IPR053345">
    <property type="entry name" value="Ankyrin_repeat-containing"/>
</dbReference>
<dbReference type="InterPro" id="IPR001357">
    <property type="entry name" value="BRCT_dom"/>
</dbReference>
<evidence type="ECO:0000313" key="6">
    <source>
        <dbReference type="EMBL" id="CCD62772.2"/>
    </source>
</evidence>
<dbReference type="PhylomeDB" id="Q18102"/>
<sequence>MRIILIFTLLVIIGICGEENHDESNLDLYFVARKKEPAPALVLAYNKLAIITRVTNAIVLQAEGIRKLVKVRDVVAELIRSPNASFYDLMDVDPTNIFPVLNEIIEASKEMSQNVDSKEMQELNSKTEMVELMIHSIKHVKTRKINEKVITDFFDRFKNGSLDEIFIPCDTTLLDLVINFTTIANKADYPNSFKPTDVITQLNSSSENITECLKHLELYNQSVSSLTTDFEMFLRLGEGSDLFEKFRSIREEAVSFLSTMDLIEKVFLKTKKFWSIKRTNEVGRQIKTIFGIIHDILNPKSELKLSLTLGFPNIGDIAKVSEDLKSSWFKSKVAHGKSVGELEAGLDDFFKFGKMIKETERSWVAVRQNFTNSKKTLLQFTTDLEKIGNYKGGDKDAEELKNLKRVFQQQDWTETFGKNFIKNADKLLEVKGKLEIMNNVMKSLHVVRRNAEEIPKSIDTAALQSLFTQLKAMPSQSDDSESIKAIEKLNNLKSLLELGDKFRMLHTSQKNLNERVTQLKNISDFQKSVHTAKDILVKSSLAKNIIGIMHSDFNKLLEVHKFSKRFYEFTNYFKNNKPKVFLECVSRLRKTAIDGENFVKDIQKTYKKSHKTLESDSSPVLKLEDPQKVVLTLGRGMFVLKEMTEALTYRLRLMAVLNYTRVHEKVVKYNKDLNVQQFFENPTTPIKTLIMDLQGLNKYAVQVKNDDLLVLKNILDEATKVNGFREVFKPAYKQLLKTPKLFPKEIRNIEKLSKLDLHFAAQKGHLHAASLSFNDLETYFDTIFGLDHKHEEAEVQTDYLPAIGLCIGIFIILFIVVFVVYGRTPSGRQNFINWYLYYFGKEADFQKRWRYSFFTDRQDGNNALVDAAQDINATNVLKAVKKGAYIDVYSKYGNTPLHVASKSGYPEIVEILIKNGADRTLLNAQNKTAEQLIPPNYKTTDPESIERYEKIKLIFKKYQKKKFRRRLPDVFPVSSYKIYIDEQAIDQMSNSFMERFIAITTDETSLSITHFIVKTDENGTLVTDAFQLLSWVLSGVLIMKNSWMKDCLGNESLIKKDYNYFVENIKFKGAVYNTVLQWSESFAKGEMLFLHGVYAVVVSIDCSNIGAITAIVTNNGGVMCEKFPEKKNFNIGSHPYLHAHLGPLFVIHDGKVDLKTYKNDPDKMYTLFTEDEFIHFMLKRKMNRNKSPNPIPAVNDLED</sequence>
<protein>
    <submittedName>
        <fullName evidence="6">WSN domain-containing protein</fullName>
    </submittedName>
</protein>
<dbReference type="Gene3D" id="3.40.50.10190">
    <property type="entry name" value="BRCT domain"/>
    <property type="match status" value="1"/>
</dbReference>
<dbReference type="KEGG" id="cel:CELE_C18H2.1"/>
<dbReference type="InterPro" id="IPR036420">
    <property type="entry name" value="BRCT_dom_sf"/>
</dbReference>
<feature type="transmembrane region" description="Helical" evidence="2">
    <location>
        <begin position="799"/>
        <end position="821"/>
    </location>
</feature>
<feature type="domain" description="BRCT" evidence="4">
    <location>
        <begin position="968"/>
        <end position="1051"/>
    </location>
</feature>
<dbReference type="Pfam" id="PF02206">
    <property type="entry name" value="WSN"/>
    <property type="match status" value="1"/>
</dbReference>
<dbReference type="WormBase" id="C18H2.1">
    <property type="protein sequence ID" value="CE54202"/>
    <property type="gene ID" value="WBGene00015988"/>
    <property type="gene designation" value="lido-18"/>
</dbReference>
<proteinExistence type="predicted"/>
<dbReference type="CTD" id="176079"/>
<dbReference type="PROSITE" id="PS50297">
    <property type="entry name" value="ANK_REP_REGION"/>
    <property type="match status" value="1"/>
</dbReference>
<dbReference type="Proteomes" id="UP000001940">
    <property type="component" value="Chromosome III"/>
</dbReference>
<dbReference type="AGR" id="WB:WBGene00015988"/>